<dbReference type="InterPro" id="IPR032889">
    <property type="entry name" value="EgtC_Actinobacteria"/>
</dbReference>
<dbReference type="GO" id="GO:0052699">
    <property type="term" value="P:ergothioneine biosynthetic process"/>
    <property type="evidence" value="ECO:0007669"/>
    <property type="project" value="UniProtKB-UniRule"/>
</dbReference>
<dbReference type="NCBIfam" id="TIGR03442">
    <property type="entry name" value="ergothioneine biosynthesis protein EgtC"/>
    <property type="match status" value="1"/>
</dbReference>
<dbReference type="InterPro" id="IPR052373">
    <property type="entry name" value="Gamma-glu_amide_hydrolase"/>
</dbReference>
<dbReference type="GO" id="GO:0016811">
    <property type="term" value="F:hydrolase activity, acting on carbon-nitrogen (but not peptide) bonds, in linear amides"/>
    <property type="evidence" value="ECO:0007669"/>
    <property type="project" value="UniProtKB-UniRule"/>
</dbReference>
<dbReference type="EMBL" id="BMMS01000027">
    <property type="protein sequence ID" value="GGO95961.1"/>
    <property type="molecule type" value="Genomic_DNA"/>
</dbReference>
<dbReference type="RefSeq" id="WP_189134447.1">
    <property type="nucleotide sequence ID" value="NZ_BMMS01000027.1"/>
</dbReference>
<evidence type="ECO:0000256" key="1">
    <source>
        <dbReference type="ARBA" id="ARBA00022962"/>
    </source>
</evidence>
<dbReference type="InterPro" id="IPR026869">
    <property type="entry name" value="EgtC-like"/>
</dbReference>
<dbReference type="CDD" id="cd01908">
    <property type="entry name" value="YafJ"/>
    <property type="match status" value="1"/>
</dbReference>
<dbReference type="HAMAP" id="MF_02036">
    <property type="entry name" value="EgtC"/>
    <property type="match status" value="1"/>
</dbReference>
<organism evidence="5 6">
    <name type="scientific">Wenjunlia tyrosinilytica</name>
    <dbReference type="NCBI Taxonomy" id="1544741"/>
    <lineage>
        <taxon>Bacteria</taxon>
        <taxon>Bacillati</taxon>
        <taxon>Actinomycetota</taxon>
        <taxon>Actinomycetes</taxon>
        <taxon>Kitasatosporales</taxon>
        <taxon>Streptomycetaceae</taxon>
        <taxon>Wenjunlia</taxon>
    </lineage>
</organism>
<protein>
    <recommendedName>
        <fullName evidence="2">Gamma-glutamyl-hercynylcysteine sulfoxide hydrolase</fullName>
        <ecNumber evidence="2">3.5.1.118</ecNumber>
    </recommendedName>
    <alternativeName>
        <fullName evidence="2">Gamma-glutamyl hercynylcysteine S-oxide hydrolase</fullName>
    </alternativeName>
</protein>
<keyword evidence="2 5" id="KW-0378">Hydrolase</keyword>
<name>A0A917ZWM9_9ACTN</name>
<feature type="domain" description="Glutamine amidotransferase type-2" evidence="4">
    <location>
        <begin position="2"/>
        <end position="261"/>
    </location>
</feature>
<dbReference type="InterPro" id="IPR017808">
    <property type="entry name" value="EgtC"/>
</dbReference>
<evidence type="ECO:0000259" key="4">
    <source>
        <dbReference type="PROSITE" id="PS51278"/>
    </source>
</evidence>
<gene>
    <name evidence="2 5" type="primary">egtC</name>
    <name evidence="5" type="ORF">GCM10012280_54370</name>
</gene>
<evidence type="ECO:0000313" key="6">
    <source>
        <dbReference type="Proteomes" id="UP000641932"/>
    </source>
</evidence>
<proteinExistence type="inferred from homology"/>
<evidence type="ECO:0000313" key="5">
    <source>
        <dbReference type="EMBL" id="GGO95961.1"/>
    </source>
</evidence>
<keyword evidence="6" id="KW-1185">Reference proteome</keyword>
<dbReference type="SUPFAM" id="SSF56235">
    <property type="entry name" value="N-terminal nucleophile aminohydrolases (Ntn hydrolases)"/>
    <property type="match status" value="1"/>
</dbReference>
<keyword evidence="1 2" id="KW-0315">Glutamine amidotransferase</keyword>
<accession>A0A917ZWM9</accession>
<dbReference type="InterPro" id="IPR029055">
    <property type="entry name" value="Ntn_hydrolases_N"/>
</dbReference>
<dbReference type="PANTHER" id="PTHR43187">
    <property type="entry name" value="GLUTAMINE AMIDOTRANSFERASE DUG3-RELATED"/>
    <property type="match status" value="1"/>
</dbReference>
<feature type="region of interest" description="Disordered" evidence="3">
    <location>
        <begin position="238"/>
        <end position="261"/>
    </location>
</feature>
<reference evidence="5" key="1">
    <citation type="journal article" date="2014" name="Int. J. Syst. Evol. Microbiol.">
        <title>Complete genome sequence of Corynebacterium casei LMG S-19264T (=DSM 44701T), isolated from a smear-ripened cheese.</title>
        <authorList>
            <consortium name="US DOE Joint Genome Institute (JGI-PGF)"/>
            <person name="Walter F."/>
            <person name="Albersmeier A."/>
            <person name="Kalinowski J."/>
            <person name="Ruckert C."/>
        </authorList>
    </citation>
    <scope>NUCLEOTIDE SEQUENCE</scope>
    <source>
        <strain evidence="5">CGMCC 4.7201</strain>
    </source>
</reference>
<dbReference type="EC" id="3.5.1.118" evidence="2"/>
<dbReference type="InterPro" id="IPR017932">
    <property type="entry name" value="GATase_2_dom"/>
</dbReference>
<dbReference type="AlphaFoldDB" id="A0A917ZWM9"/>
<dbReference type="PANTHER" id="PTHR43187:SF2">
    <property type="entry name" value="GAMMA-GLUTAMYL-HERCYNYLCYSTEINE SULFOXIDE HYDROLASE"/>
    <property type="match status" value="1"/>
</dbReference>
<comment type="pathway">
    <text evidence="2">Amino-acid biosynthesis; ergothioneine biosynthesis.</text>
</comment>
<evidence type="ECO:0000256" key="3">
    <source>
        <dbReference type="SAM" id="MobiDB-lite"/>
    </source>
</evidence>
<evidence type="ECO:0000256" key="2">
    <source>
        <dbReference type="HAMAP-Rule" id="MF_02036"/>
    </source>
</evidence>
<sequence length="261" mass="27866">MCRHLAYLGPPTSLRELLITPERSLYRQSWEPRLQKYGTVNADGFGAGWYAEGDPEPARYRRAVPIWADPSFADVARVVRSGAVLAAVRSATEGTEAGEASAAPYKADQWLFSHNGALPGWPASLAAAAAALPAQELLTLESRCDSALVWALVLNRLRTGAPPGEALADVVRRVAIGRLNLLLTDGAAIAATTWGDTLFHLHTPGRSVVVASEPTDDDPRWEPVPDRTVLVATPDAVHLTSLDPPPTSVPSPVVAERTPCS</sequence>
<comment type="catalytic activity">
    <reaction evidence="2">
        <text>gamma-L-glutamyl-hercynylcysteine S-oxide + H2O = S-(hercyn-2-yl)-L-cysteine S-oxide + L-glutamate</text>
        <dbReference type="Rhea" id="RHEA:42684"/>
        <dbReference type="ChEBI" id="CHEBI:15377"/>
        <dbReference type="ChEBI" id="CHEBI:29985"/>
        <dbReference type="ChEBI" id="CHEBI:82703"/>
        <dbReference type="ChEBI" id="CHEBI:82706"/>
        <dbReference type="EC" id="3.5.1.118"/>
    </reaction>
</comment>
<dbReference type="Gene3D" id="3.60.20.10">
    <property type="entry name" value="Glutamine Phosphoribosylpyrophosphate, subunit 1, domain 1"/>
    <property type="match status" value="1"/>
</dbReference>
<comment type="function">
    <text evidence="2">Catalyzes the hydrolysis of the gamma-glutamyl amide bond of hercynyl-gamma-L-glutamyl-L-cysteine sulfoxide to produce hercynylcysteine sulfoxide, a step in the biosynthesis pathway of ergothioneine.</text>
</comment>
<comment type="caution">
    <text evidence="5">The sequence shown here is derived from an EMBL/GenBank/DDBJ whole genome shotgun (WGS) entry which is preliminary data.</text>
</comment>
<dbReference type="PROSITE" id="PS51278">
    <property type="entry name" value="GATASE_TYPE_2"/>
    <property type="match status" value="1"/>
</dbReference>
<dbReference type="Proteomes" id="UP000641932">
    <property type="component" value="Unassembled WGS sequence"/>
</dbReference>
<dbReference type="Pfam" id="PF13230">
    <property type="entry name" value="GATase_4"/>
    <property type="match status" value="1"/>
</dbReference>
<reference evidence="5" key="2">
    <citation type="submission" date="2020-09" db="EMBL/GenBank/DDBJ databases">
        <authorList>
            <person name="Sun Q."/>
            <person name="Zhou Y."/>
        </authorList>
    </citation>
    <scope>NUCLEOTIDE SEQUENCE</scope>
    <source>
        <strain evidence="5">CGMCC 4.7201</strain>
    </source>
</reference>